<gene>
    <name evidence="2" type="ORF">SNAT2548_LOCUS27387</name>
</gene>
<protein>
    <submittedName>
        <fullName evidence="2">Uncharacterized protein</fullName>
    </submittedName>
</protein>
<evidence type="ECO:0000313" key="2">
    <source>
        <dbReference type="EMBL" id="CAE7488366.1"/>
    </source>
</evidence>
<dbReference type="Proteomes" id="UP000604046">
    <property type="component" value="Unassembled WGS sequence"/>
</dbReference>
<accession>A0A812SPN9</accession>
<evidence type="ECO:0000313" key="3">
    <source>
        <dbReference type="Proteomes" id="UP000604046"/>
    </source>
</evidence>
<reference evidence="2" key="1">
    <citation type="submission" date="2021-02" db="EMBL/GenBank/DDBJ databases">
        <authorList>
            <person name="Dougan E. K."/>
            <person name="Rhodes N."/>
            <person name="Thang M."/>
            <person name="Chan C."/>
        </authorList>
    </citation>
    <scope>NUCLEOTIDE SEQUENCE</scope>
</reference>
<dbReference type="EMBL" id="CAJNDS010002468">
    <property type="protein sequence ID" value="CAE7488366.1"/>
    <property type="molecule type" value="Genomic_DNA"/>
</dbReference>
<keyword evidence="3" id="KW-1185">Reference proteome</keyword>
<evidence type="ECO:0000256" key="1">
    <source>
        <dbReference type="SAM" id="MobiDB-lite"/>
    </source>
</evidence>
<proteinExistence type="predicted"/>
<feature type="region of interest" description="Disordered" evidence="1">
    <location>
        <begin position="284"/>
        <end position="345"/>
    </location>
</feature>
<name>A0A812SPN9_9DINO</name>
<sequence>MADTAAPEAECNTSVLSDITLLIHCRQKPHICQLRRRLMESYSTFFRKVVVLLRHFKGAWPGTRPCEEGPGDPHFCVASEMSTSTARGIMYMQFDVALSPCGMGRILDASMLGSFSSWKYKTFEDCERCRKNPRLRCHWGAWQGPSTKTQLLSTVHDLEMVQVPGSWQALEEERAKAFEKLRQGLLGGSSDLLYVPREAFSVFVDYARIFKKWEVDMEIVQPTMLTLLPLVTGVGFQNFHCAGSCCQWVRKKQILSRDFVCGHRVDLANPESLGAILSLTTRTSRQPVREGRPKNAARWNPRPWGKRRSPAKAKAAKEPAPKTFLGQTPTSVSWEGPRPPSQDVADQTATGALSWANDSSRSWSGQSFPALGYMEQSIPAELAGAVATLLMILALRLCAGKPSGTLVPSF</sequence>
<dbReference type="AlphaFoldDB" id="A0A812SPN9"/>
<organism evidence="2 3">
    <name type="scientific">Symbiodinium natans</name>
    <dbReference type="NCBI Taxonomy" id="878477"/>
    <lineage>
        <taxon>Eukaryota</taxon>
        <taxon>Sar</taxon>
        <taxon>Alveolata</taxon>
        <taxon>Dinophyceae</taxon>
        <taxon>Suessiales</taxon>
        <taxon>Symbiodiniaceae</taxon>
        <taxon>Symbiodinium</taxon>
    </lineage>
</organism>
<comment type="caution">
    <text evidence="2">The sequence shown here is derived from an EMBL/GenBank/DDBJ whole genome shotgun (WGS) entry which is preliminary data.</text>
</comment>